<accession>A0A9P6UI84</accession>
<protein>
    <recommendedName>
        <fullName evidence="10">Mis6-domain-containing protein</fullName>
    </recommendedName>
</protein>
<dbReference type="Pfam" id="PF07778">
    <property type="entry name" value="CENP-I"/>
    <property type="match status" value="1"/>
</dbReference>
<evidence type="ECO:0000256" key="1">
    <source>
        <dbReference type="ARBA" id="ARBA00004123"/>
    </source>
</evidence>
<dbReference type="OrthoDB" id="6347512at2759"/>
<keyword evidence="5" id="KW-0539">Nucleus</keyword>
<dbReference type="GO" id="GO:0034080">
    <property type="term" value="P:CENP-A containing chromatin assembly"/>
    <property type="evidence" value="ECO:0007669"/>
    <property type="project" value="TreeGrafter"/>
</dbReference>
<dbReference type="EMBL" id="JAAAIN010001272">
    <property type="protein sequence ID" value="KAG0304801.1"/>
    <property type="molecule type" value="Genomic_DNA"/>
</dbReference>
<dbReference type="PANTHER" id="PTHR48208:SF2">
    <property type="entry name" value="CENTROMERE PROTEIN I"/>
    <property type="match status" value="1"/>
</dbReference>
<comment type="similarity">
    <text evidence="3">Belongs to the CENP-I/CTF3 family.</text>
</comment>
<evidence type="ECO:0000313" key="8">
    <source>
        <dbReference type="EMBL" id="KAG0304801.1"/>
    </source>
</evidence>
<organism evidence="8 9">
    <name type="scientific">Linnemannia gamsii</name>
    <dbReference type="NCBI Taxonomy" id="64522"/>
    <lineage>
        <taxon>Eukaryota</taxon>
        <taxon>Fungi</taxon>
        <taxon>Fungi incertae sedis</taxon>
        <taxon>Mucoromycota</taxon>
        <taxon>Mortierellomycotina</taxon>
        <taxon>Mortierellomycetes</taxon>
        <taxon>Mortierellales</taxon>
        <taxon>Mortierellaceae</taxon>
        <taxon>Linnemannia</taxon>
    </lineage>
</organism>
<dbReference type="GO" id="GO:0000070">
    <property type="term" value="P:mitotic sister chromatid segregation"/>
    <property type="evidence" value="ECO:0007669"/>
    <property type="project" value="TreeGrafter"/>
</dbReference>
<keyword evidence="4" id="KW-0158">Chromosome</keyword>
<dbReference type="Proteomes" id="UP000823405">
    <property type="component" value="Unassembled WGS sequence"/>
</dbReference>
<evidence type="ECO:0000256" key="6">
    <source>
        <dbReference type="ARBA" id="ARBA00023328"/>
    </source>
</evidence>
<comment type="subcellular location">
    <subcellularLocation>
        <location evidence="2">Chromosome</location>
        <location evidence="2">Centromere</location>
    </subcellularLocation>
    <subcellularLocation>
        <location evidence="1">Nucleus</location>
    </subcellularLocation>
</comment>
<dbReference type="GO" id="GO:0005634">
    <property type="term" value="C:nucleus"/>
    <property type="evidence" value="ECO:0007669"/>
    <property type="project" value="UniProtKB-SubCell"/>
</dbReference>
<gene>
    <name evidence="8" type="ORF">BGZ97_001337</name>
</gene>
<dbReference type="AlphaFoldDB" id="A0A9P6UI84"/>
<feature type="compositionally biased region" description="Polar residues" evidence="7">
    <location>
        <begin position="734"/>
        <end position="752"/>
    </location>
</feature>
<evidence type="ECO:0000256" key="4">
    <source>
        <dbReference type="ARBA" id="ARBA00022454"/>
    </source>
</evidence>
<dbReference type="InterPro" id="IPR012485">
    <property type="entry name" value="CENP-I"/>
</dbReference>
<comment type="caution">
    <text evidence="8">The sequence shown here is derived from an EMBL/GenBank/DDBJ whole genome shotgun (WGS) entry which is preliminary data.</text>
</comment>
<reference evidence="8" key="1">
    <citation type="journal article" date="2020" name="Fungal Divers.">
        <title>Resolving the Mortierellaceae phylogeny through synthesis of multi-gene phylogenetics and phylogenomics.</title>
        <authorList>
            <person name="Vandepol N."/>
            <person name="Liber J."/>
            <person name="Desiro A."/>
            <person name="Na H."/>
            <person name="Kennedy M."/>
            <person name="Barry K."/>
            <person name="Grigoriev I.V."/>
            <person name="Miller A.N."/>
            <person name="O'Donnell K."/>
            <person name="Stajich J.E."/>
            <person name="Bonito G."/>
        </authorList>
    </citation>
    <scope>NUCLEOTIDE SEQUENCE</scope>
    <source>
        <strain evidence="8">NVP60</strain>
    </source>
</reference>
<evidence type="ECO:0000256" key="3">
    <source>
        <dbReference type="ARBA" id="ARBA00005470"/>
    </source>
</evidence>
<evidence type="ECO:0000256" key="5">
    <source>
        <dbReference type="ARBA" id="ARBA00023242"/>
    </source>
</evidence>
<sequence>MDGERASPDMDDVQTLVSDLTVEEADDNIINTLERIERNAGVKGGKSTVVRSVTSLDPVVRHFGLSPEQLTRLLDIVLSAKLGVLGKKLSFAIQATLLRWVILVYDIFDSRTKLQQLYGVAFHYLSYETLRLDLQITVGKEPALAGLLHVYKSYFPDLILAPLTLTTQTIFKCPDQTTAEAIAALQTKWNHHSANPSFALNGSKDPISRSGAKRQKLSHSSIPDAFSIYRKGADDKALPLSQITSLDSLVGHIDTLALPDQLASVLSNRLLQHVLCLQPSHSIVDRISYWLGQELMDLWYWSAKSDVTRARLTNILSKVVHVTKMIKDLLPVIENFLVPYLRVWNGVDHQKEIFTLLTFLRPRSYEELFARFLKPLQRLFYLMGPVWKGQLILCYTRLVQNWAQVKWKDYLELGKDPLLSKQGSEELRRLFSELAPNVDYMQSIRAFVKHVDSISGVALEMDQDHIAVQHAVLSFFDFTSNLTKKNSIPIAVIIPEAAIIYRCFLSDSAMAISRICGIVYQYKQAYEAFEEEQQLQYEILVQSQIASQGGEGETPATLPAPLEVPGYTREYVVQFNSFVMDICNFLWRNRAFNKVDKNAKGFQMNQETITHTKQVCVDSGLSMNNMLSITHSTAFSGYSARFLKSLEEQDNIPVEKRLKAPASAKALKDMSANGGLNLTFDEYRIQYLDHLEERGFEGISHFLFDCITNLLQRKLQSQERQRELREQQQQQRQPGSQDSVADPSLQNLSLEQ</sequence>
<evidence type="ECO:0000256" key="2">
    <source>
        <dbReference type="ARBA" id="ARBA00004584"/>
    </source>
</evidence>
<feature type="region of interest" description="Disordered" evidence="7">
    <location>
        <begin position="719"/>
        <end position="752"/>
    </location>
</feature>
<proteinExistence type="inferred from homology"/>
<name>A0A9P6UI84_9FUNG</name>
<evidence type="ECO:0000256" key="7">
    <source>
        <dbReference type="SAM" id="MobiDB-lite"/>
    </source>
</evidence>
<keyword evidence="9" id="KW-1185">Reference proteome</keyword>
<evidence type="ECO:0008006" key="10">
    <source>
        <dbReference type="Google" id="ProtNLM"/>
    </source>
</evidence>
<keyword evidence="6" id="KW-0137">Centromere</keyword>
<dbReference type="GO" id="GO:0000939">
    <property type="term" value="C:inner kinetochore"/>
    <property type="evidence" value="ECO:0007669"/>
    <property type="project" value="TreeGrafter"/>
</dbReference>
<dbReference type="PANTHER" id="PTHR48208">
    <property type="entry name" value="CENTROMERE PROTEIN I"/>
    <property type="match status" value="1"/>
</dbReference>
<evidence type="ECO:0000313" key="9">
    <source>
        <dbReference type="Proteomes" id="UP000823405"/>
    </source>
</evidence>